<dbReference type="NCBIfam" id="TIGR01916">
    <property type="entry name" value="F420_cofE"/>
    <property type="match status" value="1"/>
</dbReference>
<sequence length="274" mass="29086">MARIEGPEGATLEIFGIRTPLIKVGDDLPWVIRKGLTDARLALEDGDIIVISAKAIGTAEGRVIRLSDVVPSPRAVRLAEMYDLDPAFAEVVLRESDEILGGVKMALTTIKRGVLIANGGADQSNSPPGTVTLWPEDPQASAESIRAAFLEGKSRLGVLVTDSRTLPLRMGNSAVAIGIAGFRAIEDLRGKPDLFGRPMRIKRLAVADNIASAAQLVMGETSESTPVALVRGAPVSYGEGYGIEEAHIPRSQCLIMHLLPPRGNSEGEGNVKHS</sequence>
<comment type="caution">
    <text evidence="9">The sequence shown here is derived from an EMBL/GenBank/DDBJ whole genome shotgun (WGS) entry which is preliminary data.</text>
</comment>
<evidence type="ECO:0000256" key="6">
    <source>
        <dbReference type="ARBA" id="ARBA00023134"/>
    </source>
</evidence>
<keyword evidence="1 9" id="KW-0436">Ligase</keyword>
<evidence type="ECO:0000256" key="4">
    <source>
        <dbReference type="ARBA" id="ARBA00022842"/>
    </source>
</evidence>
<dbReference type="GO" id="GO:0046872">
    <property type="term" value="F:metal ion binding"/>
    <property type="evidence" value="ECO:0007669"/>
    <property type="project" value="UniProtKB-KW"/>
</dbReference>
<keyword evidence="3" id="KW-0547">Nucleotide-binding</keyword>
<evidence type="ECO:0000259" key="8">
    <source>
        <dbReference type="Pfam" id="PF01996"/>
    </source>
</evidence>
<dbReference type="InterPro" id="IPR002847">
    <property type="entry name" value="F420-0_gamma-glut_ligase-dom"/>
</dbReference>
<evidence type="ECO:0000256" key="5">
    <source>
        <dbReference type="ARBA" id="ARBA00022958"/>
    </source>
</evidence>
<dbReference type="AlphaFoldDB" id="A0A7C3J1U0"/>
<dbReference type="PANTHER" id="PTHR47917">
    <property type="match status" value="1"/>
</dbReference>
<dbReference type="GO" id="GO:0052618">
    <property type="term" value="F:coenzyme F420-0:L-glutamate ligase activity"/>
    <property type="evidence" value="ECO:0007669"/>
    <property type="project" value="UniProtKB-EC"/>
</dbReference>
<dbReference type="Gene3D" id="3.90.1660.10">
    <property type="entry name" value="CofE-like domain"/>
    <property type="match status" value="1"/>
</dbReference>
<dbReference type="EC" id="6.3.2.31" evidence="9"/>
<evidence type="ECO:0000313" key="9">
    <source>
        <dbReference type="EMBL" id="HFK20115.1"/>
    </source>
</evidence>
<dbReference type="Pfam" id="PF01996">
    <property type="entry name" value="F420_ligase"/>
    <property type="match status" value="1"/>
</dbReference>
<evidence type="ECO:0000256" key="1">
    <source>
        <dbReference type="ARBA" id="ARBA00022598"/>
    </source>
</evidence>
<gene>
    <name evidence="9" type="primary">cofE</name>
    <name evidence="9" type="ORF">ENS19_02435</name>
</gene>
<feature type="domain" description="Coenzyme F420:L-glutamate ligase-like" evidence="8">
    <location>
        <begin position="16"/>
        <end position="232"/>
    </location>
</feature>
<dbReference type="SUPFAM" id="SSF144010">
    <property type="entry name" value="CofE-like"/>
    <property type="match status" value="1"/>
</dbReference>
<name>A0A7C3J1U0_9CREN</name>
<evidence type="ECO:0000256" key="7">
    <source>
        <dbReference type="ARBA" id="ARBA00023211"/>
    </source>
</evidence>
<keyword evidence="7" id="KW-0464">Manganese</keyword>
<protein>
    <submittedName>
        <fullName evidence="9">Coenzyme F420-0:L-glutamate ligase</fullName>
        <ecNumber evidence="9">6.3.2.31</ecNumber>
    </submittedName>
</protein>
<dbReference type="EMBL" id="DSTX01000002">
    <property type="protein sequence ID" value="HFK20115.1"/>
    <property type="molecule type" value="Genomic_DNA"/>
</dbReference>
<evidence type="ECO:0000256" key="2">
    <source>
        <dbReference type="ARBA" id="ARBA00022723"/>
    </source>
</evidence>
<keyword evidence="5" id="KW-0630">Potassium</keyword>
<dbReference type="PANTHER" id="PTHR47917:SF2">
    <property type="entry name" value="COENZYME F420:L-GLUTAMATE LIGASE-LIKE DOMAIN-CONTAINING PROTEIN"/>
    <property type="match status" value="1"/>
</dbReference>
<keyword evidence="2" id="KW-0479">Metal-binding</keyword>
<reference evidence="9" key="1">
    <citation type="journal article" date="2020" name="mSystems">
        <title>Genome- and Community-Level Interaction Insights into Carbon Utilization and Element Cycling Functions of Hydrothermarchaeota in Hydrothermal Sediment.</title>
        <authorList>
            <person name="Zhou Z."/>
            <person name="Liu Y."/>
            <person name="Xu W."/>
            <person name="Pan J."/>
            <person name="Luo Z.H."/>
            <person name="Li M."/>
        </authorList>
    </citation>
    <scope>NUCLEOTIDE SEQUENCE [LARGE SCALE GENOMIC DNA]</scope>
    <source>
        <strain evidence="9">SpSt-468</strain>
    </source>
</reference>
<accession>A0A7C3J1U0</accession>
<dbReference type="GO" id="GO:0005525">
    <property type="term" value="F:GTP binding"/>
    <property type="evidence" value="ECO:0007669"/>
    <property type="project" value="UniProtKB-KW"/>
</dbReference>
<dbReference type="InterPro" id="IPR008225">
    <property type="entry name" value="F420-0_g-glutamyl_ligase"/>
</dbReference>
<organism evidence="9">
    <name type="scientific">Candidatus Methanomethylicus mesodigestus</name>
    <dbReference type="NCBI Taxonomy" id="1867258"/>
    <lineage>
        <taxon>Archaea</taxon>
        <taxon>Thermoproteota</taxon>
        <taxon>Methanosuratincolia</taxon>
        <taxon>Candidatus Methanomethylicales</taxon>
        <taxon>Candidatus Methanomethylicaceae</taxon>
        <taxon>Candidatus Methanomethylicus</taxon>
    </lineage>
</organism>
<keyword evidence="6" id="KW-0342">GTP-binding</keyword>
<keyword evidence="4" id="KW-0460">Magnesium</keyword>
<evidence type="ECO:0000256" key="3">
    <source>
        <dbReference type="ARBA" id="ARBA00022741"/>
    </source>
</evidence>
<dbReference type="Gene3D" id="3.30.1330.100">
    <property type="entry name" value="CofE-like"/>
    <property type="match status" value="1"/>
</dbReference>
<proteinExistence type="predicted"/>